<protein>
    <submittedName>
        <fullName evidence="2">Uncharacterized protein</fullName>
    </submittedName>
</protein>
<keyword evidence="3" id="KW-1185">Reference proteome</keyword>
<organism evidence="2 3">
    <name type="scientific">Mycobacterium servetii</name>
    <dbReference type="NCBI Taxonomy" id="3237418"/>
    <lineage>
        <taxon>Bacteria</taxon>
        <taxon>Bacillati</taxon>
        <taxon>Actinomycetota</taxon>
        <taxon>Actinomycetes</taxon>
        <taxon>Mycobacteriales</taxon>
        <taxon>Mycobacteriaceae</taxon>
        <taxon>Mycobacterium</taxon>
    </lineage>
</organism>
<gene>
    <name evidence="2" type="ORF">AB8998_30760</name>
</gene>
<dbReference type="EMBL" id="JBGEDP010000002">
    <property type="protein sequence ID" value="MEY8019035.1"/>
    <property type="molecule type" value="Genomic_DNA"/>
</dbReference>
<dbReference type="RefSeq" id="WP_033721404.1">
    <property type="nucleotide sequence ID" value="NZ_JBGEDP010000002.1"/>
</dbReference>
<evidence type="ECO:0000313" key="3">
    <source>
        <dbReference type="Proteomes" id="UP001564760"/>
    </source>
</evidence>
<comment type="caution">
    <text evidence="2">The sequence shown here is derived from an EMBL/GenBank/DDBJ whole genome shotgun (WGS) entry which is preliminary data.</text>
</comment>
<feature type="compositionally biased region" description="Acidic residues" evidence="1">
    <location>
        <begin position="1"/>
        <end position="11"/>
    </location>
</feature>
<evidence type="ECO:0000313" key="2">
    <source>
        <dbReference type="EMBL" id="MEY8019035.1"/>
    </source>
</evidence>
<name>A0ABV4CCP4_9MYCO</name>
<sequence>MAEQVPDWEDVLADKKREHDRTNMGDQAFEDVTRVVIIADNTYTEYWADSWKMFVQDGGKTVKLLAQGDGASAVESRNQALGEMLGMSSDAAGVFTQAVAEREGQPDRFQ</sequence>
<evidence type="ECO:0000256" key="1">
    <source>
        <dbReference type="SAM" id="MobiDB-lite"/>
    </source>
</evidence>
<feature type="compositionally biased region" description="Basic and acidic residues" evidence="1">
    <location>
        <begin position="12"/>
        <end position="22"/>
    </location>
</feature>
<reference evidence="2 3" key="1">
    <citation type="submission" date="2024-08" db="EMBL/GenBank/DDBJ databases">
        <title>Mycobacterium servetensis sp. nov., a novel rapid-growing mycobacterial species recovered from a human patient in Zaragoza, Spain.</title>
        <authorList>
            <person name="Tristancho-Baro A.I."/>
            <person name="Buenestado-Serrano S."/>
            <person name="Garcia De Viedma D."/>
            <person name="Milagro-Beamonte A."/>
            <person name="Burillo N."/>
            <person name="Sanz S."/>
            <person name="Lopez-Calleja A.I."/>
            <person name="Penas-Utrilla D."/>
            <person name="Guardingo M."/>
            <person name="Garcia M.J."/>
            <person name="Vinuelas-Bayon J."/>
        </authorList>
    </citation>
    <scope>NUCLEOTIDE SEQUENCE [LARGE SCALE GENOMIC DNA]</scope>
    <source>
        <strain evidence="3">HUMS_12744610</strain>
    </source>
</reference>
<dbReference type="Proteomes" id="UP001564760">
    <property type="component" value="Unassembled WGS sequence"/>
</dbReference>
<feature type="region of interest" description="Disordered" evidence="1">
    <location>
        <begin position="1"/>
        <end position="22"/>
    </location>
</feature>
<proteinExistence type="predicted"/>
<accession>A0ABV4CCP4</accession>